<gene>
    <name evidence="1" type="ORF">AS202_02470</name>
</gene>
<name>A0A0S7EKU4_9FLAO</name>
<dbReference type="PROSITE" id="PS51257">
    <property type="entry name" value="PROKAR_LIPOPROTEIN"/>
    <property type="match status" value="1"/>
</dbReference>
<reference evidence="1 2" key="1">
    <citation type="journal article" date="2016" name="J. Zhejiang Univ. Sci. B">
        <title>Antibiotic resistance mechanisms of Myroides sp.</title>
        <authorList>
            <person name="Hu S."/>
            <person name="Yuan S."/>
            <person name="Qu H."/>
            <person name="Jiang T."/>
            <person name="Zhou Y."/>
            <person name="Wang M."/>
            <person name="Ming D."/>
        </authorList>
    </citation>
    <scope>NUCLEOTIDE SEQUENCE [LARGE SCALE GENOMIC DNA]</scope>
    <source>
        <strain evidence="1 2">PR63039</strain>
    </source>
</reference>
<evidence type="ECO:0000313" key="1">
    <source>
        <dbReference type="EMBL" id="ALU25090.1"/>
    </source>
</evidence>
<dbReference type="EMBL" id="CP013690">
    <property type="protein sequence ID" value="ALU25090.1"/>
    <property type="molecule type" value="Genomic_DNA"/>
</dbReference>
<dbReference type="eggNOG" id="ENOG502Z9D6">
    <property type="taxonomic scope" value="Bacteria"/>
</dbReference>
<organism evidence="1 2">
    <name type="scientific">Myroides odoratimimus</name>
    <dbReference type="NCBI Taxonomy" id="76832"/>
    <lineage>
        <taxon>Bacteria</taxon>
        <taxon>Pseudomonadati</taxon>
        <taxon>Bacteroidota</taxon>
        <taxon>Flavobacteriia</taxon>
        <taxon>Flavobacteriales</taxon>
        <taxon>Flavobacteriaceae</taxon>
        <taxon>Myroides</taxon>
    </lineage>
</organism>
<dbReference type="Proteomes" id="UP000069030">
    <property type="component" value="Chromosome"/>
</dbReference>
<dbReference type="AlphaFoldDB" id="A0A0S7EKU4"/>
<proteinExistence type="predicted"/>
<evidence type="ECO:0000313" key="2">
    <source>
        <dbReference type="Proteomes" id="UP000069030"/>
    </source>
</evidence>
<sequence>MKKYVLFICLIFLVSCVSKGDKDLQTKLSFYYWRTNFQLDSLERTTLKELEVDKLYIRYFDIGLQGDSPIPIRPILFKDSILDVEIVPVVYIKNEVLVNSKVDRELSKKIIDYINQINKHNHIQISEIQLDCDWSLKSKDSFFELIESIKKESQWKVSSTIRLHQVKYAAKTGIPKVDYGVLMYYNMGTISADSLNSIYDRNIGSKYIGALADYPLELKYAFPIYSWVVHTRANKVVRLISRVRTDEVDKISAFKRIDETRYSVTKEGMYFGQLFLVGDQIKVETTTSEQLLEMKKDLEKASGKCPSEIILYDLNSRNIPYYEKEVWKKIVVCE</sequence>
<protein>
    <submittedName>
        <fullName evidence="1">Uncharacterized protein</fullName>
    </submittedName>
</protein>
<dbReference type="RefSeq" id="WP_006259509.1">
    <property type="nucleotide sequence ID" value="NZ_BCMQ01000021.1"/>
</dbReference>
<accession>A0A0S7EKU4</accession>
<dbReference type="KEGG" id="mod:AS202_02470"/>